<organism evidence="2 3">
    <name type="scientific">Cucumis melo var. makuwa</name>
    <name type="common">Oriental melon</name>
    <dbReference type="NCBI Taxonomy" id="1194695"/>
    <lineage>
        <taxon>Eukaryota</taxon>
        <taxon>Viridiplantae</taxon>
        <taxon>Streptophyta</taxon>
        <taxon>Embryophyta</taxon>
        <taxon>Tracheophyta</taxon>
        <taxon>Spermatophyta</taxon>
        <taxon>Magnoliopsida</taxon>
        <taxon>eudicotyledons</taxon>
        <taxon>Gunneridae</taxon>
        <taxon>Pentapetalae</taxon>
        <taxon>rosids</taxon>
        <taxon>fabids</taxon>
        <taxon>Cucurbitales</taxon>
        <taxon>Cucurbitaceae</taxon>
        <taxon>Benincaseae</taxon>
        <taxon>Cucumis</taxon>
    </lineage>
</organism>
<reference evidence="2 3" key="1">
    <citation type="submission" date="2019-08" db="EMBL/GenBank/DDBJ databases">
        <title>Draft genome sequences of two oriental melons (Cucumis melo L. var makuwa).</title>
        <authorList>
            <person name="Kwon S.-Y."/>
        </authorList>
    </citation>
    <scope>NUCLEOTIDE SEQUENCE [LARGE SCALE GENOMIC DNA]</scope>
    <source>
        <strain evidence="3">cv. Chang Bougi</strain>
        <tissue evidence="2">Leaf</tissue>
    </source>
</reference>
<feature type="region of interest" description="Disordered" evidence="1">
    <location>
        <begin position="38"/>
        <end position="73"/>
    </location>
</feature>
<evidence type="ECO:0000313" key="3">
    <source>
        <dbReference type="Proteomes" id="UP000321947"/>
    </source>
</evidence>
<accession>A0A5D3BXJ4</accession>
<evidence type="ECO:0000313" key="2">
    <source>
        <dbReference type="EMBL" id="TYK04453.1"/>
    </source>
</evidence>
<comment type="caution">
    <text evidence="2">The sequence shown here is derived from an EMBL/GenBank/DDBJ whole genome shotgun (WGS) entry which is preliminary data.</text>
</comment>
<dbReference type="AlphaFoldDB" id="A0A5D3BXJ4"/>
<evidence type="ECO:0000256" key="1">
    <source>
        <dbReference type="SAM" id="MobiDB-lite"/>
    </source>
</evidence>
<protein>
    <submittedName>
        <fullName evidence="2">Uncharacterized protein</fullName>
    </submittedName>
</protein>
<gene>
    <name evidence="2" type="ORF">E5676_scaffold409G00580</name>
</gene>
<dbReference type="Proteomes" id="UP000321947">
    <property type="component" value="Unassembled WGS sequence"/>
</dbReference>
<feature type="compositionally biased region" description="Basic and acidic residues" evidence="1">
    <location>
        <begin position="38"/>
        <end position="47"/>
    </location>
</feature>
<dbReference type="EMBL" id="SSTD01014204">
    <property type="protein sequence ID" value="TYK04453.1"/>
    <property type="molecule type" value="Genomic_DNA"/>
</dbReference>
<name>A0A5D3BXJ4_CUCMM</name>
<sequence>MVRRKEREILGIGCGIPLCAVISPACEFARDTHKISGERVKEEEEVRRRRKTGAERSSGAPTEAVRVPGGGLG</sequence>
<proteinExistence type="predicted"/>